<gene>
    <name evidence="1" type="ORF">HPB47_019248</name>
</gene>
<evidence type="ECO:0000313" key="2">
    <source>
        <dbReference type="Proteomes" id="UP000805193"/>
    </source>
</evidence>
<comment type="caution">
    <text evidence="1">The sequence shown here is derived from an EMBL/GenBank/DDBJ whole genome shotgun (WGS) entry which is preliminary data.</text>
</comment>
<protein>
    <submittedName>
        <fullName evidence="1">Uncharacterized protein</fullName>
    </submittedName>
</protein>
<name>A0AC60QM97_IXOPE</name>
<keyword evidence="2" id="KW-1185">Reference proteome</keyword>
<dbReference type="EMBL" id="JABSTQ010008651">
    <property type="protein sequence ID" value="KAG0434238.1"/>
    <property type="molecule type" value="Genomic_DNA"/>
</dbReference>
<reference evidence="1 2" key="1">
    <citation type="journal article" date="2020" name="Cell">
        <title>Large-Scale Comparative Analyses of Tick Genomes Elucidate Their Genetic Diversity and Vector Capacities.</title>
        <authorList>
            <consortium name="Tick Genome and Microbiome Consortium (TIGMIC)"/>
            <person name="Jia N."/>
            <person name="Wang J."/>
            <person name="Shi W."/>
            <person name="Du L."/>
            <person name="Sun Y."/>
            <person name="Zhan W."/>
            <person name="Jiang J.F."/>
            <person name="Wang Q."/>
            <person name="Zhang B."/>
            <person name="Ji P."/>
            <person name="Bell-Sakyi L."/>
            <person name="Cui X.M."/>
            <person name="Yuan T.T."/>
            <person name="Jiang B.G."/>
            <person name="Yang W.F."/>
            <person name="Lam T.T."/>
            <person name="Chang Q.C."/>
            <person name="Ding S.J."/>
            <person name="Wang X.J."/>
            <person name="Zhu J.G."/>
            <person name="Ruan X.D."/>
            <person name="Zhao L."/>
            <person name="Wei J.T."/>
            <person name="Ye R.Z."/>
            <person name="Que T.C."/>
            <person name="Du C.H."/>
            <person name="Zhou Y.H."/>
            <person name="Cheng J.X."/>
            <person name="Dai P.F."/>
            <person name="Guo W.B."/>
            <person name="Han X.H."/>
            <person name="Huang E.J."/>
            <person name="Li L.F."/>
            <person name="Wei W."/>
            <person name="Gao Y.C."/>
            <person name="Liu J.Z."/>
            <person name="Shao H.Z."/>
            <person name="Wang X."/>
            <person name="Wang C.C."/>
            <person name="Yang T.C."/>
            <person name="Huo Q.B."/>
            <person name="Li W."/>
            <person name="Chen H.Y."/>
            <person name="Chen S.E."/>
            <person name="Zhou L.G."/>
            <person name="Ni X.B."/>
            <person name="Tian J.H."/>
            <person name="Sheng Y."/>
            <person name="Liu T."/>
            <person name="Pan Y.S."/>
            <person name="Xia L.Y."/>
            <person name="Li J."/>
            <person name="Zhao F."/>
            <person name="Cao W.C."/>
        </authorList>
    </citation>
    <scope>NUCLEOTIDE SEQUENCE [LARGE SCALE GENOMIC DNA]</scope>
    <source>
        <strain evidence="1">Iper-2018</strain>
    </source>
</reference>
<evidence type="ECO:0000313" key="1">
    <source>
        <dbReference type="EMBL" id="KAG0434238.1"/>
    </source>
</evidence>
<sequence length="535" mass="59689">MATYFSFLWWSLLLDHSRSPCPGLRIVLPTPVLRRLAVLGYHSQSLAADPLRDRHGLGQCGQASPLPPVLIRTLLVEFSGPAGSAPPYKAPDHEAHKGVWASSESPDYTQVEEVQGHWHFVERLLPLRVVPEPPKHDGPAPSGWRPPLPEAPPLPYFVRRSRNHLLPVYVHSEIRGPRFITRVRNVEGDLWALHNDLKKHLEGLCGKEVLSQVHELGSYVGFKGCLEEEPVAGVAKLSLHVNSLESNGDGDDGQEEKEFEWPCTAMSDEVYPNDTPFVKLACDVAFESLTEREKCYAHYLCRASWYGGLIVLFQTSKESPLIFLLLERLFRSQDLDSLRALATEQCNFDEEDFKALLVYAAAFYANMGNYKGFGDNKFIPNLSKEKLHKLVTLSEASKLDPSTMGFLWSHLSGPLYSLGDNEKHLGFPPAVSSNSGKVKAIAAEIEHLDKPRVFTTGWRTVGSTATTIERQQQRISWAVSRVWVNIRAVDKRGRQAVVDTGSSKVLKRQGDLLEAPKQEPTATLIPAKPEEGDKP</sequence>
<proteinExistence type="predicted"/>
<organism evidence="1 2">
    <name type="scientific">Ixodes persulcatus</name>
    <name type="common">Taiga tick</name>
    <dbReference type="NCBI Taxonomy" id="34615"/>
    <lineage>
        <taxon>Eukaryota</taxon>
        <taxon>Metazoa</taxon>
        <taxon>Ecdysozoa</taxon>
        <taxon>Arthropoda</taxon>
        <taxon>Chelicerata</taxon>
        <taxon>Arachnida</taxon>
        <taxon>Acari</taxon>
        <taxon>Parasitiformes</taxon>
        <taxon>Ixodida</taxon>
        <taxon>Ixodoidea</taxon>
        <taxon>Ixodidae</taxon>
        <taxon>Ixodinae</taxon>
        <taxon>Ixodes</taxon>
    </lineage>
</organism>
<accession>A0AC60QM97</accession>
<dbReference type="Proteomes" id="UP000805193">
    <property type="component" value="Unassembled WGS sequence"/>
</dbReference>